<gene>
    <name evidence="1" type="ORF">NGRA_3296</name>
</gene>
<organism evidence="1 2">
    <name type="scientific">Nosema granulosis</name>
    <dbReference type="NCBI Taxonomy" id="83296"/>
    <lineage>
        <taxon>Eukaryota</taxon>
        <taxon>Fungi</taxon>
        <taxon>Fungi incertae sedis</taxon>
        <taxon>Microsporidia</taxon>
        <taxon>Nosematidae</taxon>
        <taxon>Nosema</taxon>
    </lineage>
</organism>
<keyword evidence="2" id="KW-1185">Reference proteome</keyword>
<protein>
    <submittedName>
        <fullName evidence="1">Uncharacterized protein</fullName>
    </submittedName>
</protein>
<proteinExistence type="predicted"/>
<name>A0A9P6KXC6_9MICR</name>
<dbReference type="EMBL" id="SBJO01000782">
    <property type="protein sequence ID" value="KAF9756171.1"/>
    <property type="molecule type" value="Genomic_DNA"/>
</dbReference>
<evidence type="ECO:0000313" key="2">
    <source>
        <dbReference type="Proteomes" id="UP000740883"/>
    </source>
</evidence>
<dbReference type="Proteomes" id="UP000740883">
    <property type="component" value="Unassembled WGS sequence"/>
</dbReference>
<comment type="caution">
    <text evidence="1">The sequence shown here is derived from an EMBL/GenBank/DDBJ whole genome shotgun (WGS) entry which is preliminary data.</text>
</comment>
<accession>A0A9P6KXC6</accession>
<dbReference type="OrthoDB" id="10444722at2759"/>
<dbReference type="AlphaFoldDB" id="A0A9P6KXC6"/>
<reference evidence="1 2" key="1">
    <citation type="journal article" date="2020" name="Genome Biol. Evol.">
        <title>Comparative genomics of strictly vertically transmitted, feminizing microsporidia endosymbionts of amphipod crustaceans.</title>
        <authorList>
            <person name="Cormier A."/>
            <person name="Chebbi M.A."/>
            <person name="Giraud I."/>
            <person name="Wattier R."/>
            <person name="Teixeira M."/>
            <person name="Gilbert C."/>
            <person name="Rigaud T."/>
            <person name="Cordaux R."/>
        </authorList>
    </citation>
    <scope>NUCLEOTIDE SEQUENCE [LARGE SCALE GENOMIC DNA]</scope>
    <source>
        <strain evidence="1 2">Ou3-Ou53</strain>
    </source>
</reference>
<sequence>MSRFGKIYLRLIGNRQPPDRAKIFQTVQQQLKLPLTGLRPVKNGFNAFTERKEDVEKLLSVDAKVKLPPKIKAARSIICRQIDAYVGEHSKEELKPVITNEEGVEGLPSLKPVITNEDRN</sequence>
<evidence type="ECO:0000313" key="1">
    <source>
        <dbReference type="EMBL" id="KAF9756171.1"/>
    </source>
</evidence>